<protein>
    <submittedName>
        <fullName evidence="9">MFS transporter</fullName>
    </submittedName>
</protein>
<dbReference type="InterPro" id="IPR011701">
    <property type="entry name" value="MFS"/>
</dbReference>
<comment type="subcellular location">
    <subcellularLocation>
        <location evidence="1">Cell membrane</location>
        <topology evidence="1">Multi-pass membrane protein</topology>
    </subcellularLocation>
</comment>
<feature type="transmembrane region" description="Helical" evidence="7">
    <location>
        <begin position="447"/>
        <end position="465"/>
    </location>
</feature>
<proteinExistence type="predicted"/>
<feature type="transmembrane region" description="Helical" evidence="7">
    <location>
        <begin position="91"/>
        <end position="110"/>
    </location>
</feature>
<dbReference type="PROSITE" id="PS50850">
    <property type="entry name" value="MFS"/>
    <property type="match status" value="1"/>
</dbReference>
<feature type="transmembrane region" description="Helical" evidence="7">
    <location>
        <begin position="317"/>
        <end position="334"/>
    </location>
</feature>
<keyword evidence="4 7" id="KW-0812">Transmembrane</keyword>
<feature type="transmembrane region" description="Helical" evidence="7">
    <location>
        <begin position="343"/>
        <end position="362"/>
    </location>
</feature>
<keyword evidence="2" id="KW-0813">Transport</keyword>
<feature type="transmembrane region" description="Helical" evidence="7">
    <location>
        <begin position="401"/>
        <end position="427"/>
    </location>
</feature>
<dbReference type="Gene3D" id="1.20.1250.20">
    <property type="entry name" value="MFS general substrate transporter like domains"/>
    <property type="match status" value="1"/>
</dbReference>
<dbReference type="PRINTS" id="PR01036">
    <property type="entry name" value="TCRTETB"/>
</dbReference>
<dbReference type="InterPro" id="IPR004638">
    <property type="entry name" value="EmrB-like"/>
</dbReference>
<feature type="transmembrane region" description="Helical" evidence="7">
    <location>
        <begin position="277"/>
        <end position="297"/>
    </location>
</feature>
<dbReference type="EMBL" id="CP097463">
    <property type="protein sequence ID" value="WAX57316.1"/>
    <property type="molecule type" value="Genomic_DNA"/>
</dbReference>
<evidence type="ECO:0000256" key="7">
    <source>
        <dbReference type="SAM" id="Phobius"/>
    </source>
</evidence>
<dbReference type="InterPro" id="IPR036259">
    <property type="entry name" value="MFS_trans_sf"/>
</dbReference>
<dbReference type="Proteomes" id="UP001164693">
    <property type="component" value="Chromosome"/>
</dbReference>
<dbReference type="SUPFAM" id="SSF103473">
    <property type="entry name" value="MFS general substrate transporter"/>
    <property type="match status" value="1"/>
</dbReference>
<dbReference type="PANTHER" id="PTHR42718:SF46">
    <property type="entry name" value="BLR6921 PROTEIN"/>
    <property type="match status" value="1"/>
</dbReference>
<dbReference type="CDD" id="cd17321">
    <property type="entry name" value="MFS_MMR_MDR_like"/>
    <property type="match status" value="1"/>
</dbReference>
<feature type="domain" description="Major facilitator superfamily (MFS) profile" evidence="8">
    <location>
        <begin position="25"/>
        <end position="470"/>
    </location>
</feature>
<keyword evidence="6 7" id="KW-0472">Membrane</keyword>
<reference evidence="9" key="1">
    <citation type="submission" date="2022-05" db="EMBL/GenBank/DDBJ databases">
        <title>Jatrophihabitans sp. SB3-54 whole genome sequence.</title>
        <authorList>
            <person name="Suh M.K."/>
            <person name="Eom M.K."/>
            <person name="Kim J.S."/>
            <person name="Kim H.S."/>
            <person name="Do H.E."/>
            <person name="Shin Y.K."/>
            <person name="Lee J.-S."/>
        </authorList>
    </citation>
    <scope>NUCLEOTIDE SEQUENCE</scope>
    <source>
        <strain evidence="9">SB3-54</strain>
    </source>
</reference>
<evidence type="ECO:0000259" key="8">
    <source>
        <dbReference type="PROSITE" id="PS50850"/>
    </source>
</evidence>
<name>A0ABY7K1Y1_9ACTN</name>
<dbReference type="Gene3D" id="1.20.1720.10">
    <property type="entry name" value="Multidrug resistance protein D"/>
    <property type="match status" value="1"/>
</dbReference>
<keyword evidence="10" id="KW-1185">Reference proteome</keyword>
<evidence type="ECO:0000256" key="3">
    <source>
        <dbReference type="ARBA" id="ARBA00022475"/>
    </source>
</evidence>
<gene>
    <name evidence="9" type="ORF">M6B22_00770</name>
</gene>
<feature type="transmembrane region" description="Helical" evidence="7">
    <location>
        <begin position="368"/>
        <end position="389"/>
    </location>
</feature>
<feature type="transmembrane region" description="Helical" evidence="7">
    <location>
        <begin position="20"/>
        <end position="47"/>
    </location>
</feature>
<feature type="transmembrane region" description="Helical" evidence="7">
    <location>
        <begin position="179"/>
        <end position="199"/>
    </location>
</feature>
<keyword evidence="3" id="KW-1003">Cell membrane</keyword>
<evidence type="ECO:0000313" key="10">
    <source>
        <dbReference type="Proteomes" id="UP001164693"/>
    </source>
</evidence>
<evidence type="ECO:0000256" key="6">
    <source>
        <dbReference type="ARBA" id="ARBA00023136"/>
    </source>
</evidence>
<feature type="transmembrane region" description="Helical" evidence="7">
    <location>
        <begin position="235"/>
        <end position="256"/>
    </location>
</feature>
<feature type="transmembrane region" description="Helical" evidence="7">
    <location>
        <begin position="116"/>
        <end position="137"/>
    </location>
</feature>
<dbReference type="Pfam" id="PF07690">
    <property type="entry name" value="MFS_1"/>
    <property type="match status" value="1"/>
</dbReference>
<sequence>MTQLQLPARAPVEQDEQAGAMPALTVLLISLAYFMVTLDALVVVTALPSIHRQFGGSLATLQWTVSAYNTTYAAGILTAAALGDRLGRRRVFLGGLVLFAVASALCALAPNTATLIAFRSVQGLGAAAVMPTGLTLLSSAFPAEKRSAVVGIWGGVAGLGVAAGPLVGGGVTQGLSWHWIFWVNVPVGLLVFLGARLRVRESFGPRAPLDLPGLVSVTLGVGVLVWALVDGPQDGWTSAPVLLAFAAAAALLAAFVRRQAGAAAPMIPLGLFRSGRFAIAALTQLATGASIFSAAFLTSEYFQFGRGDGPLATGLRFLPWTATPLLVAPIAGAVHDRVGARRLVVPGLLMQAAGFVWIIHLAGTHGGYGAFVAPFVIAGVGISITLPCIPATGLNSVPPAWLGKASGVLTMSQLLGATVGVAITTIVFDANGSLLGADAATAGYRPALAVAAGLSVAGALLALGLRRTRQP</sequence>
<organism evidence="9 10">
    <name type="scientific">Jatrophihabitans cynanchi</name>
    <dbReference type="NCBI Taxonomy" id="2944128"/>
    <lineage>
        <taxon>Bacteria</taxon>
        <taxon>Bacillati</taxon>
        <taxon>Actinomycetota</taxon>
        <taxon>Actinomycetes</taxon>
        <taxon>Jatrophihabitantales</taxon>
        <taxon>Jatrophihabitantaceae</taxon>
        <taxon>Jatrophihabitans</taxon>
    </lineage>
</organism>
<dbReference type="NCBIfam" id="TIGR00711">
    <property type="entry name" value="efflux_EmrB"/>
    <property type="match status" value="1"/>
</dbReference>
<feature type="transmembrane region" description="Helical" evidence="7">
    <location>
        <begin position="149"/>
        <end position="167"/>
    </location>
</feature>
<dbReference type="InterPro" id="IPR020846">
    <property type="entry name" value="MFS_dom"/>
</dbReference>
<evidence type="ECO:0000256" key="2">
    <source>
        <dbReference type="ARBA" id="ARBA00022448"/>
    </source>
</evidence>
<evidence type="ECO:0000313" key="9">
    <source>
        <dbReference type="EMBL" id="WAX57316.1"/>
    </source>
</evidence>
<evidence type="ECO:0000256" key="4">
    <source>
        <dbReference type="ARBA" id="ARBA00022692"/>
    </source>
</evidence>
<accession>A0ABY7K1Y1</accession>
<keyword evidence="5 7" id="KW-1133">Transmembrane helix</keyword>
<dbReference type="PANTHER" id="PTHR42718">
    <property type="entry name" value="MAJOR FACILITATOR SUPERFAMILY MULTIDRUG TRANSPORTER MFSC"/>
    <property type="match status" value="1"/>
</dbReference>
<dbReference type="RefSeq" id="WP_269443855.1">
    <property type="nucleotide sequence ID" value="NZ_CP097463.1"/>
</dbReference>
<evidence type="ECO:0000256" key="5">
    <source>
        <dbReference type="ARBA" id="ARBA00022989"/>
    </source>
</evidence>
<feature type="transmembrane region" description="Helical" evidence="7">
    <location>
        <begin position="211"/>
        <end position="229"/>
    </location>
</feature>
<evidence type="ECO:0000256" key="1">
    <source>
        <dbReference type="ARBA" id="ARBA00004651"/>
    </source>
</evidence>